<dbReference type="Proteomes" id="UP001381693">
    <property type="component" value="Unassembled WGS sequence"/>
</dbReference>
<feature type="region of interest" description="Disordered" evidence="1">
    <location>
        <begin position="139"/>
        <end position="161"/>
    </location>
</feature>
<reference evidence="2 3" key="1">
    <citation type="submission" date="2023-11" db="EMBL/GenBank/DDBJ databases">
        <title>Halocaridina rubra genome assembly.</title>
        <authorList>
            <person name="Smith C."/>
        </authorList>
    </citation>
    <scope>NUCLEOTIDE SEQUENCE [LARGE SCALE GENOMIC DNA]</scope>
    <source>
        <strain evidence="2">EP-1</strain>
        <tissue evidence="2">Whole</tissue>
    </source>
</reference>
<name>A0AAN8WXL3_HALRR</name>
<keyword evidence="3" id="KW-1185">Reference proteome</keyword>
<evidence type="ECO:0000313" key="3">
    <source>
        <dbReference type="Proteomes" id="UP001381693"/>
    </source>
</evidence>
<evidence type="ECO:0000256" key="1">
    <source>
        <dbReference type="SAM" id="MobiDB-lite"/>
    </source>
</evidence>
<evidence type="ECO:0000313" key="2">
    <source>
        <dbReference type="EMBL" id="KAK7068284.1"/>
    </source>
</evidence>
<organism evidence="2 3">
    <name type="scientific">Halocaridina rubra</name>
    <name type="common">Hawaiian red shrimp</name>
    <dbReference type="NCBI Taxonomy" id="373956"/>
    <lineage>
        <taxon>Eukaryota</taxon>
        <taxon>Metazoa</taxon>
        <taxon>Ecdysozoa</taxon>
        <taxon>Arthropoda</taxon>
        <taxon>Crustacea</taxon>
        <taxon>Multicrustacea</taxon>
        <taxon>Malacostraca</taxon>
        <taxon>Eumalacostraca</taxon>
        <taxon>Eucarida</taxon>
        <taxon>Decapoda</taxon>
        <taxon>Pleocyemata</taxon>
        <taxon>Caridea</taxon>
        <taxon>Atyoidea</taxon>
        <taxon>Atyidae</taxon>
        <taxon>Halocaridina</taxon>
    </lineage>
</organism>
<proteinExistence type="predicted"/>
<protein>
    <submittedName>
        <fullName evidence="2">Uncharacterized protein</fullName>
    </submittedName>
</protein>
<gene>
    <name evidence="2" type="ORF">SK128_008490</name>
</gene>
<feature type="compositionally biased region" description="Basic and acidic residues" evidence="1">
    <location>
        <begin position="50"/>
        <end position="65"/>
    </location>
</feature>
<feature type="region of interest" description="Disordered" evidence="1">
    <location>
        <begin position="1"/>
        <end position="69"/>
    </location>
</feature>
<dbReference type="EMBL" id="JAXCGZ010017328">
    <property type="protein sequence ID" value="KAK7068284.1"/>
    <property type="molecule type" value="Genomic_DNA"/>
</dbReference>
<comment type="caution">
    <text evidence="2">The sequence shown here is derived from an EMBL/GenBank/DDBJ whole genome shotgun (WGS) entry which is preliminary data.</text>
</comment>
<dbReference type="AlphaFoldDB" id="A0AAN8WXL3"/>
<sequence>MAQSVASPTLRRSPRRDTRRRGSRRNKSPSTSLPRDSGHNSDIRPAWGHNHSDRPYRKQSEKDPYSARSMLTCFPHIHPPIIQGSPYSIHPPKPRPPSSISPINSRIHHLSQQYFIIHPLHRDHHLLMFLSMPQDLSLQRPKVHPSQPSQNVRKYIPSKWN</sequence>
<feature type="compositionally biased region" description="Basic residues" evidence="1">
    <location>
        <begin position="12"/>
        <end position="27"/>
    </location>
</feature>
<accession>A0AAN8WXL3</accession>